<protein>
    <recommendedName>
        <fullName evidence="2">Ubiquinol-cytochrome c chaperone domain-containing protein</fullName>
    </recommendedName>
</protein>
<feature type="domain" description="Ubiquinol-cytochrome c chaperone" evidence="2">
    <location>
        <begin position="81"/>
        <end position="215"/>
    </location>
</feature>
<evidence type="ECO:0000259" key="2">
    <source>
        <dbReference type="Pfam" id="PF03981"/>
    </source>
</evidence>
<dbReference type="PANTHER" id="PTHR12184">
    <property type="entry name" value="UBIQUINOL-CYTOCHROME C REDUCTASE COMPLEX ASSEMBLY FACTOR 1 FAMILY MEMBER"/>
    <property type="match status" value="1"/>
</dbReference>
<sequence>MIKTIATRTALLGSNLQNISRFATAVGIEKTLPTKKPDFLIRLGYKLGLINLRYNPANLDMSGKKMLAICAEYPDVGEWSETLNLPDTFHTWYNITLLHIWLLFIRLRSEGSEGHLLREIVVKVLWDDLNSRMRAFKIMRKRHVQILHSKVLMSGSMLAYDEGILRNSDSALAAAIWRNFFYAKDDVTAQELAIVVDYVRKNIQHLMDQTQEDLIGRGELSFLPLGINAPFDPNMARQRIKYSTTWPDWSHQ</sequence>
<dbReference type="PANTHER" id="PTHR12184:SF1">
    <property type="entry name" value="UBIQUINOL-CYTOCHROME-C REDUCTASE COMPLEX ASSEMBLY FACTOR 1"/>
    <property type="match status" value="1"/>
</dbReference>
<keyword evidence="4" id="KW-1185">Reference proteome</keyword>
<dbReference type="InterPro" id="IPR007129">
    <property type="entry name" value="Ubiqinol_cyt_c_chaperone_CPB3"/>
</dbReference>
<dbReference type="InterPro" id="IPR021150">
    <property type="entry name" value="Ubiq_cyt_c_chap"/>
</dbReference>
<evidence type="ECO:0000313" key="4">
    <source>
        <dbReference type="Proteomes" id="UP001626550"/>
    </source>
</evidence>
<evidence type="ECO:0000256" key="1">
    <source>
        <dbReference type="ARBA" id="ARBA00006407"/>
    </source>
</evidence>
<dbReference type="Proteomes" id="UP001626550">
    <property type="component" value="Unassembled WGS sequence"/>
</dbReference>
<dbReference type="AlphaFoldDB" id="A0ABD2PXP2"/>
<comment type="similarity">
    <text evidence="1">Belongs to the CBP3 family.</text>
</comment>
<gene>
    <name evidence="3" type="ORF">Ciccas_009728</name>
</gene>
<name>A0ABD2PXP2_9PLAT</name>
<comment type="caution">
    <text evidence="3">The sequence shown here is derived from an EMBL/GenBank/DDBJ whole genome shotgun (WGS) entry which is preliminary data.</text>
</comment>
<proteinExistence type="inferred from homology"/>
<organism evidence="3 4">
    <name type="scientific">Cichlidogyrus casuarinus</name>
    <dbReference type="NCBI Taxonomy" id="1844966"/>
    <lineage>
        <taxon>Eukaryota</taxon>
        <taxon>Metazoa</taxon>
        <taxon>Spiralia</taxon>
        <taxon>Lophotrochozoa</taxon>
        <taxon>Platyhelminthes</taxon>
        <taxon>Monogenea</taxon>
        <taxon>Monopisthocotylea</taxon>
        <taxon>Dactylogyridea</taxon>
        <taxon>Ancyrocephalidae</taxon>
        <taxon>Cichlidogyrus</taxon>
    </lineage>
</organism>
<evidence type="ECO:0000313" key="3">
    <source>
        <dbReference type="EMBL" id="KAL3311692.1"/>
    </source>
</evidence>
<dbReference type="Pfam" id="PF03981">
    <property type="entry name" value="Ubiq_cyt_C_chap"/>
    <property type="match status" value="1"/>
</dbReference>
<reference evidence="3 4" key="1">
    <citation type="submission" date="2024-11" db="EMBL/GenBank/DDBJ databases">
        <title>Adaptive evolution of stress response genes in parasites aligns with host niche diversity.</title>
        <authorList>
            <person name="Hahn C."/>
            <person name="Resl P."/>
        </authorList>
    </citation>
    <scope>NUCLEOTIDE SEQUENCE [LARGE SCALE GENOMIC DNA]</scope>
    <source>
        <strain evidence="3">EGGRZ-B1_66</strain>
        <tissue evidence="3">Body</tissue>
    </source>
</reference>
<accession>A0ABD2PXP2</accession>
<dbReference type="EMBL" id="JBJKFK010002066">
    <property type="protein sequence ID" value="KAL3311692.1"/>
    <property type="molecule type" value="Genomic_DNA"/>
</dbReference>